<name>A0A0R2JHK1_9LACO</name>
<reference evidence="1 2" key="1">
    <citation type="journal article" date="2015" name="Genome Announc.">
        <title>Expanding the biotechnology potential of lactobacilli through comparative genomics of 213 strains and associated genera.</title>
        <authorList>
            <person name="Sun Z."/>
            <person name="Harris H.M."/>
            <person name="McCann A."/>
            <person name="Guo C."/>
            <person name="Argimon S."/>
            <person name="Zhang W."/>
            <person name="Yang X."/>
            <person name="Jeffery I.B."/>
            <person name="Cooney J.C."/>
            <person name="Kagawa T.F."/>
            <person name="Liu W."/>
            <person name="Song Y."/>
            <person name="Salvetti E."/>
            <person name="Wrobel A."/>
            <person name="Rasinkangas P."/>
            <person name="Parkhill J."/>
            <person name="Rea M.C."/>
            <person name="O'Sullivan O."/>
            <person name="Ritari J."/>
            <person name="Douillard F.P."/>
            <person name="Paul Ross R."/>
            <person name="Yang R."/>
            <person name="Briner A.E."/>
            <person name="Felis G.E."/>
            <person name="de Vos W.M."/>
            <person name="Barrangou R."/>
            <person name="Klaenhammer T.R."/>
            <person name="Caufield P.W."/>
            <person name="Cui Y."/>
            <person name="Zhang H."/>
            <person name="O'Toole P.W."/>
        </authorList>
    </citation>
    <scope>NUCLEOTIDE SEQUENCE [LARGE SCALE GENOMIC DNA]</scope>
    <source>
        <strain evidence="1 2">DSM 20593</strain>
    </source>
</reference>
<evidence type="ECO:0000313" key="2">
    <source>
        <dbReference type="Proteomes" id="UP000051655"/>
    </source>
</evidence>
<protein>
    <submittedName>
        <fullName evidence="1">Uncharacterized protein</fullName>
    </submittedName>
</protein>
<accession>A0A0R2JHK1</accession>
<keyword evidence="2" id="KW-1185">Reference proteome</keyword>
<dbReference type="EMBL" id="JQBP01000002">
    <property type="protein sequence ID" value="KRN75334.1"/>
    <property type="molecule type" value="Genomic_DNA"/>
</dbReference>
<sequence length="88" mass="10440">MFYQLLGHAPLISTQFADDILRAIQAIQRQNGTLYLGRIHDSRIYRIGCNPNDEGFKLNFINFEMRNQFADGFEAYCRTADLKYYRYF</sequence>
<evidence type="ECO:0000313" key="1">
    <source>
        <dbReference type="EMBL" id="KRN75334.1"/>
    </source>
</evidence>
<dbReference type="PATRIC" id="fig|1616.3.peg.513"/>
<comment type="caution">
    <text evidence="1">The sequence shown here is derived from an EMBL/GenBank/DDBJ whole genome shotgun (WGS) entry which is preliminary data.</text>
</comment>
<dbReference type="Proteomes" id="UP000051655">
    <property type="component" value="Unassembled WGS sequence"/>
</dbReference>
<dbReference type="AlphaFoldDB" id="A0A0R2JHK1"/>
<proteinExistence type="predicted"/>
<organism evidence="1 2">
    <name type="scientific">Weissella kandleri</name>
    <dbReference type="NCBI Taxonomy" id="1616"/>
    <lineage>
        <taxon>Bacteria</taxon>
        <taxon>Bacillati</taxon>
        <taxon>Bacillota</taxon>
        <taxon>Bacilli</taxon>
        <taxon>Lactobacillales</taxon>
        <taxon>Lactobacillaceae</taxon>
        <taxon>Weissella</taxon>
    </lineage>
</organism>
<gene>
    <name evidence="1" type="ORF">IV73_GL000497</name>
</gene>